<evidence type="ECO:0000259" key="2">
    <source>
        <dbReference type="Pfam" id="PF16655"/>
    </source>
</evidence>
<sequence length="535" mass="60009">MKSSTSPVPQLYPQGSPSLSRRTFLGGSASLIFALTASKVLGNQGFVRNHPTFPAYPFSLGVASGDPTADGFVLWTRLAPIPLMGGGMPNESVLVHWRVAEDEAMTKVVASGSEVASPDWAHSVHVEVEGLKPDRWYWYEFKAGSEISPRARTRTMCPLDTPAEKTTPIKMTFASCQHYETGHYTAYEHMLAENPDIVFHLGDYIYENKGREDLVRKHIGNEIMVVDDYRNRHAQYKTDPALQAMHHAAPWVVTWDDHEVDNNYAGDISEKLKVKPESFLKRRAAAYQAYYEHMPIRRSAMPTGPDMQIYRTISHGQLVNFQVLDTRQFRTDQPNGDGLKTPGEAAMRPDATILGTVQKKWLDQQLGNSNARWNVLAQQVMMARVDRAPGEEVKCAMDQWPGYEMDRRRVLQSFRDLKVSNPVVITGDIHSHWANDLVVDFEGNKAETVAVEFVGTSISSAGDGIAIPEDHETVMKENSCVKFYNKQRGYVSCQIDPKRWHADYQNVDYVSRPGAPLKTTASFVVEDKTSGLQIA</sequence>
<evidence type="ECO:0000313" key="4">
    <source>
        <dbReference type="Proteomes" id="UP000603141"/>
    </source>
</evidence>
<dbReference type="InterPro" id="IPR052900">
    <property type="entry name" value="Phospholipid_Metab_Enz"/>
</dbReference>
<reference evidence="3" key="1">
    <citation type="submission" date="2021-01" db="EMBL/GenBank/DDBJ databases">
        <title>Modified the classification status of verrucomicrobia.</title>
        <authorList>
            <person name="Feng X."/>
        </authorList>
    </citation>
    <scope>NUCLEOTIDE SEQUENCE</scope>
    <source>
        <strain evidence="3">KCTC 22041</strain>
    </source>
</reference>
<proteinExistence type="predicted"/>
<dbReference type="CDD" id="cd07389">
    <property type="entry name" value="MPP_PhoD"/>
    <property type="match status" value="1"/>
</dbReference>
<gene>
    <name evidence="3" type="ORF">JIN85_07235</name>
</gene>
<dbReference type="EMBL" id="JAENIJ010000008">
    <property type="protein sequence ID" value="MBK1882201.1"/>
    <property type="molecule type" value="Genomic_DNA"/>
</dbReference>
<dbReference type="Pfam" id="PF16655">
    <property type="entry name" value="PhoD_N"/>
    <property type="match status" value="1"/>
</dbReference>
<dbReference type="PANTHER" id="PTHR43606">
    <property type="entry name" value="PHOSPHATASE, PUTATIVE (AFU_ORTHOLOGUE AFUA_6G08710)-RELATED"/>
    <property type="match status" value="1"/>
</dbReference>
<dbReference type="Gene3D" id="3.60.21.70">
    <property type="entry name" value="PhoD-like phosphatase"/>
    <property type="match status" value="1"/>
</dbReference>
<dbReference type="AlphaFoldDB" id="A0A934VQL0"/>
<dbReference type="RefSeq" id="WP_200269107.1">
    <property type="nucleotide sequence ID" value="NZ_JAENIJ010000008.1"/>
</dbReference>
<accession>A0A934VQL0</accession>
<dbReference type="SUPFAM" id="SSF56300">
    <property type="entry name" value="Metallo-dependent phosphatases"/>
    <property type="match status" value="1"/>
</dbReference>
<comment type="caution">
    <text evidence="3">The sequence shown here is derived from an EMBL/GenBank/DDBJ whole genome shotgun (WGS) entry which is preliminary data.</text>
</comment>
<dbReference type="Pfam" id="PF09423">
    <property type="entry name" value="PhoD"/>
    <property type="match status" value="1"/>
</dbReference>
<feature type="domain" description="PhoD-like phosphatase metallophosphatase" evidence="1">
    <location>
        <begin position="172"/>
        <end position="504"/>
    </location>
</feature>
<dbReference type="InterPro" id="IPR018946">
    <property type="entry name" value="PhoD-like_MPP"/>
</dbReference>
<dbReference type="Gene3D" id="2.60.40.380">
    <property type="entry name" value="Purple acid phosphatase-like, N-terminal"/>
    <property type="match status" value="1"/>
</dbReference>
<protein>
    <submittedName>
        <fullName evidence="3">Alkaline phosphatase D family protein</fullName>
    </submittedName>
</protein>
<dbReference type="InterPro" id="IPR038607">
    <property type="entry name" value="PhoD-like_sf"/>
</dbReference>
<dbReference type="InterPro" id="IPR029052">
    <property type="entry name" value="Metallo-depent_PP-like"/>
</dbReference>
<dbReference type="PANTHER" id="PTHR43606:SF2">
    <property type="entry name" value="ALKALINE PHOSPHATASE FAMILY PROTEIN (AFU_ORTHOLOGUE AFUA_5G03860)"/>
    <property type="match status" value="1"/>
</dbReference>
<organism evidence="3 4">
    <name type="scientific">Luteolibacter pohnpeiensis</name>
    <dbReference type="NCBI Taxonomy" id="454153"/>
    <lineage>
        <taxon>Bacteria</taxon>
        <taxon>Pseudomonadati</taxon>
        <taxon>Verrucomicrobiota</taxon>
        <taxon>Verrucomicrobiia</taxon>
        <taxon>Verrucomicrobiales</taxon>
        <taxon>Verrucomicrobiaceae</taxon>
        <taxon>Luteolibacter</taxon>
    </lineage>
</organism>
<feature type="domain" description="Phospholipase D N-terminal" evidence="2">
    <location>
        <begin position="60"/>
        <end position="155"/>
    </location>
</feature>
<evidence type="ECO:0000313" key="3">
    <source>
        <dbReference type="EMBL" id="MBK1882201.1"/>
    </source>
</evidence>
<keyword evidence="4" id="KW-1185">Reference proteome</keyword>
<dbReference type="Proteomes" id="UP000603141">
    <property type="component" value="Unassembled WGS sequence"/>
</dbReference>
<evidence type="ECO:0000259" key="1">
    <source>
        <dbReference type="Pfam" id="PF09423"/>
    </source>
</evidence>
<dbReference type="InterPro" id="IPR032093">
    <property type="entry name" value="PhoD_N"/>
</dbReference>
<name>A0A934VQL0_9BACT</name>